<comment type="caution">
    <text evidence="1">The sequence shown here is derived from an EMBL/GenBank/DDBJ whole genome shotgun (WGS) entry which is preliminary data.</text>
</comment>
<proteinExistence type="predicted"/>
<keyword evidence="2" id="KW-1185">Reference proteome</keyword>
<dbReference type="EMBL" id="LACB01000019">
    <property type="protein sequence ID" value="KAJ9492020.1"/>
    <property type="molecule type" value="Genomic_DNA"/>
</dbReference>
<dbReference type="Proteomes" id="UP001227192">
    <property type="component" value="Unassembled WGS sequence"/>
</dbReference>
<reference evidence="1" key="1">
    <citation type="submission" date="2015-06" db="EMBL/GenBank/DDBJ databases">
        <authorList>
            <person name="Nguyen H."/>
        </authorList>
    </citation>
    <scope>NUCLEOTIDE SEQUENCE</scope>
    <source>
        <strain evidence="1">DAOM 180753</strain>
    </source>
</reference>
<sequence>MPGFLPPSRLSNTVTLDGHEITADEIELLDPNRTVYRYKLAPGSFRHNIPPTATSVIVKQQKGEWEEESEDEERAYNRLKDLQGDVIPTFYGRGRFDGIPAIILSELHGITLDDLARSNDCKVPVELLKAYPERVFDEFSKYRALYRDQKLDNFLLCDEGKVMVVDLEQVEFPAQLRDWQYSINQEGARSLVEDFTYLRRPKRESSPLAFWMSACDENALQDELVEFAPANFRDRIGKPASTAA</sequence>
<dbReference type="InterPro" id="IPR011009">
    <property type="entry name" value="Kinase-like_dom_sf"/>
</dbReference>
<name>A0AAI9TS60_PENTH</name>
<dbReference type="AlphaFoldDB" id="A0AAI9TS60"/>
<evidence type="ECO:0000313" key="1">
    <source>
        <dbReference type="EMBL" id="KAJ9492020.1"/>
    </source>
</evidence>
<accession>A0AAI9TS60</accession>
<gene>
    <name evidence="1" type="ORF">VN97_g1182</name>
</gene>
<protein>
    <submittedName>
        <fullName evidence="1">Uncharacterized protein</fullName>
    </submittedName>
</protein>
<organism evidence="1 2">
    <name type="scientific">Penicillium thymicola</name>
    <dbReference type="NCBI Taxonomy" id="293382"/>
    <lineage>
        <taxon>Eukaryota</taxon>
        <taxon>Fungi</taxon>
        <taxon>Dikarya</taxon>
        <taxon>Ascomycota</taxon>
        <taxon>Pezizomycotina</taxon>
        <taxon>Eurotiomycetes</taxon>
        <taxon>Eurotiomycetidae</taxon>
        <taxon>Eurotiales</taxon>
        <taxon>Aspergillaceae</taxon>
        <taxon>Penicillium</taxon>
    </lineage>
</organism>
<reference evidence="1" key="2">
    <citation type="journal article" date="2016" name="Fungal Biol.">
        <title>Ochratoxin A production by Penicillium thymicola.</title>
        <authorList>
            <person name="Nguyen H.D.T."/>
            <person name="McMullin D.R."/>
            <person name="Ponomareva E."/>
            <person name="Riley R."/>
            <person name="Pomraning K.R."/>
            <person name="Baker S.E."/>
            <person name="Seifert K.A."/>
        </authorList>
    </citation>
    <scope>NUCLEOTIDE SEQUENCE</scope>
    <source>
        <strain evidence="1">DAOM 180753</strain>
    </source>
</reference>
<evidence type="ECO:0000313" key="2">
    <source>
        <dbReference type="Proteomes" id="UP001227192"/>
    </source>
</evidence>
<dbReference type="SUPFAM" id="SSF56112">
    <property type="entry name" value="Protein kinase-like (PK-like)"/>
    <property type="match status" value="1"/>
</dbReference>